<evidence type="ECO:0000313" key="3">
    <source>
        <dbReference type="EMBL" id="KGO98062.1"/>
    </source>
</evidence>
<gene>
    <name evidence="3" type="ORF">N791_05485</name>
</gene>
<dbReference type="eggNOG" id="COG3402">
    <property type="taxonomic scope" value="Bacteria"/>
</dbReference>
<protein>
    <submittedName>
        <fullName evidence="3">Membrane protein</fullName>
    </submittedName>
</protein>
<dbReference type="STRING" id="1385515.GCA_000423325_01409"/>
<feature type="transmembrane region" description="Helical" evidence="1">
    <location>
        <begin position="69"/>
        <end position="88"/>
    </location>
</feature>
<organism evidence="3 4">
    <name type="scientific">Lysobacter defluvii IMMIB APB-9 = DSM 18482</name>
    <dbReference type="NCBI Taxonomy" id="1385515"/>
    <lineage>
        <taxon>Bacteria</taxon>
        <taxon>Pseudomonadati</taxon>
        <taxon>Pseudomonadota</taxon>
        <taxon>Gammaproteobacteria</taxon>
        <taxon>Lysobacterales</taxon>
        <taxon>Lysobacteraceae</taxon>
        <taxon>Novilysobacter</taxon>
    </lineage>
</organism>
<evidence type="ECO:0000259" key="2">
    <source>
        <dbReference type="Pfam" id="PF03703"/>
    </source>
</evidence>
<keyword evidence="1" id="KW-0472">Membrane</keyword>
<dbReference type="Proteomes" id="UP000030003">
    <property type="component" value="Unassembled WGS sequence"/>
</dbReference>
<sequence length="131" mass="14273">MDETAPEQALPGTDWTGDTGWRGLPPAARLLFLLDTGIGLAIAGLVLGGLAGLLASWRLDLPSPLPPMLQGAASGLLVLGLWGCWLAVRQYQRTAWRLDDKGLSVRRGRLWWSETRVPATRVQHLDIQRGP</sequence>
<evidence type="ECO:0000256" key="1">
    <source>
        <dbReference type="SAM" id="Phobius"/>
    </source>
</evidence>
<evidence type="ECO:0000313" key="4">
    <source>
        <dbReference type="Proteomes" id="UP000030003"/>
    </source>
</evidence>
<name>A0A0A0M7S6_9GAMM</name>
<comment type="caution">
    <text evidence="3">The sequence shown here is derived from an EMBL/GenBank/DDBJ whole genome shotgun (WGS) entry which is preliminary data.</text>
</comment>
<keyword evidence="1" id="KW-0812">Transmembrane</keyword>
<accession>A0A0A0M7S6</accession>
<keyword evidence="4" id="KW-1185">Reference proteome</keyword>
<dbReference type="EMBL" id="AVBH01000139">
    <property type="protein sequence ID" value="KGO98062.1"/>
    <property type="molecule type" value="Genomic_DNA"/>
</dbReference>
<feature type="transmembrane region" description="Helical" evidence="1">
    <location>
        <begin position="30"/>
        <end position="57"/>
    </location>
</feature>
<dbReference type="InterPro" id="IPR005182">
    <property type="entry name" value="YdbS-like_PH"/>
</dbReference>
<feature type="domain" description="YdbS-like PH" evidence="2">
    <location>
        <begin position="91"/>
        <end position="131"/>
    </location>
</feature>
<feature type="non-terminal residue" evidence="3">
    <location>
        <position position="131"/>
    </location>
</feature>
<dbReference type="AlphaFoldDB" id="A0A0A0M7S6"/>
<reference evidence="3 4" key="1">
    <citation type="submission" date="2013-08" db="EMBL/GenBank/DDBJ databases">
        <title>Genomic analysis of Lysobacter defluvii.</title>
        <authorList>
            <person name="Wang Q."/>
            <person name="Wang G."/>
        </authorList>
    </citation>
    <scope>NUCLEOTIDE SEQUENCE [LARGE SCALE GENOMIC DNA]</scope>
    <source>
        <strain evidence="3 4">IMMIB APB-9</strain>
    </source>
</reference>
<proteinExistence type="predicted"/>
<keyword evidence="1" id="KW-1133">Transmembrane helix</keyword>
<dbReference type="Pfam" id="PF03703">
    <property type="entry name" value="bPH_2"/>
    <property type="match status" value="1"/>
</dbReference>